<protein>
    <recommendedName>
        <fullName evidence="4">BTB domain-containing protein</fullName>
    </recommendedName>
</protein>
<feature type="compositionally biased region" description="Acidic residues" evidence="1">
    <location>
        <begin position="233"/>
        <end position="254"/>
    </location>
</feature>
<dbReference type="EMBL" id="JOKZ01000028">
    <property type="protein sequence ID" value="KKP06341.1"/>
    <property type="molecule type" value="Genomic_DNA"/>
</dbReference>
<comment type="caution">
    <text evidence="2">The sequence shown here is derived from an EMBL/GenBank/DDBJ whole genome shotgun (WGS) entry which is preliminary data.</text>
</comment>
<dbReference type="OMA" id="EDLMCES"/>
<evidence type="ECO:0008006" key="4">
    <source>
        <dbReference type="Google" id="ProtNLM"/>
    </source>
</evidence>
<feature type="compositionally biased region" description="Basic and acidic residues" evidence="1">
    <location>
        <begin position="177"/>
        <end position="232"/>
    </location>
</feature>
<organism evidence="2 3">
    <name type="scientific">Trichoderma harzianum</name>
    <name type="common">Hypocrea lixii</name>
    <dbReference type="NCBI Taxonomy" id="5544"/>
    <lineage>
        <taxon>Eukaryota</taxon>
        <taxon>Fungi</taxon>
        <taxon>Dikarya</taxon>
        <taxon>Ascomycota</taxon>
        <taxon>Pezizomycotina</taxon>
        <taxon>Sordariomycetes</taxon>
        <taxon>Hypocreomycetidae</taxon>
        <taxon>Hypocreales</taxon>
        <taxon>Hypocreaceae</taxon>
        <taxon>Trichoderma</taxon>
    </lineage>
</organism>
<sequence length="508" mass="56584">MDSSMQVDLELRLKREEPAEEPEPSDLALTPEPSVLSEPSGSANTSEPAELSALEAAKADRAARDAKYRQDIADNNKTLAKLAEKISKMKRSPSPPAPPPLRRKRSHSELLCELILSQMKRGQWKPGDIKELLLGPTEEDGDGGSSSNSSNDSSDSSSSKLKGKFDIGELLGQLKGSLRDEVKGKEKDEGKGKDEVKGKEKDEGKGKEKDEGKGKEKEEGEGKDKDKGKGKGEEDDDDDEGEAKDEKEEKDDTEIICPGGDMFLGIEGSNKVFRVYSQALMCASASLEDLVEDLMCESGDGEKMLILDPENIEIVRVICRIIHLQNHLVPHSFRPSMLLDTAILVKKYGLQKAVTFAARQWLLNGRDNREYISDPPRAAGCYMVAAALFWDEVMFEKCIWELVSFCTVPFERLWAWPPLKQELSQKAIKLLTKIRDKARARVYQILLAETGLLCYARWNRLLQDQYEGLLARYKPATTVHIPLAQVIFEVKKALFRELGGPSSPMDCL</sequence>
<name>A0A0F9XNR8_TRIHA</name>
<dbReference type="Proteomes" id="UP000034112">
    <property type="component" value="Unassembled WGS sequence"/>
</dbReference>
<dbReference type="OrthoDB" id="4899758at2759"/>
<accession>A0A0F9XNR8</accession>
<feature type="compositionally biased region" description="Low complexity" evidence="1">
    <location>
        <begin position="145"/>
        <end position="159"/>
    </location>
</feature>
<feature type="region of interest" description="Disordered" evidence="1">
    <location>
        <begin position="123"/>
        <end position="255"/>
    </location>
</feature>
<feature type="region of interest" description="Disordered" evidence="1">
    <location>
        <begin position="1"/>
        <end position="50"/>
    </location>
</feature>
<reference evidence="3" key="1">
    <citation type="journal article" date="2015" name="Genome Announc.">
        <title>Draft whole-genome sequence of the biocontrol agent Trichoderma harzianum T6776.</title>
        <authorList>
            <person name="Baroncelli R."/>
            <person name="Piaggeschi G."/>
            <person name="Fiorini L."/>
            <person name="Bertolini E."/>
            <person name="Zapparata A."/>
            <person name="Pe M.E."/>
            <person name="Sarrocco S."/>
            <person name="Vannacci G."/>
        </authorList>
    </citation>
    <scope>NUCLEOTIDE SEQUENCE [LARGE SCALE GENOMIC DNA]</scope>
    <source>
        <strain evidence="3">T6776</strain>
    </source>
</reference>
<evidence type="ECO:0000256" key="1">
    <source>
        <dbReference type="SAM" id="MobiDB-lite"/>
    </source>
</evidence>
<feature type="compositionally biased region" description="Basic and acidic residues" evidence="1">
    <location>
        <begin position="57"/>
        <end position="74"/>
    </location>
</feature>
<feature type="region of interest" description="Disordered" evidence="1">
    <location>
        <begin position="56"/>
        <end position="75"/>
    </location>
</feature>
<evidence type="ECO:0000313" key="3">
    <source>
        <dbReference type="Proteomes" id="UP000034112"/>
    </source>
</evidence>
<dbReference type="AlphaFoldDB" id="A0A0F9XNR8"/>
<feature type="region of interest" description="Disordered" evidence="1">
    <location>
        <begin position="83"/>
        <end position="106"/>
    </location>
</feature>
<evidence type="ECO:0000313" key="2">
    <source>
        <dbReference type="EMBL" id="KKP06341.1"/>
    </source>
</evidence>
<proteinExistence type="predicted"/>
<gene>
    <name evidence="2" type="ORF">THAR02_01586</name>
</gene>